<reference evidence="1 2" key="1">
    <citation type="submission" date="2018-08" db="EMBL/GenBank/DDBJ databases">
        <title>Draft genome of the lignicolous fungus Coniochaeta pulveracea.</title>
        <authorList>
            <person name="Borstlap C.J."/>
            <person name="De Witt R.N."/>
            <person name="Botha A."/>
            <person name="Volschenk H."/>
        </authorList>
    </citation>
    <scope>NUCLEOTIDE SEQUENCE [LARGE SCALE GENOMIC DNA]</scope>
    <source>
        <strain evidence="1 2">CAB683</strain>
    </source>
</reference>
<sequence length="70" mass="7637">MPRFTLQSHNYLAFTSTRHECAGYLVKETLEILSSPAYEGSTAVIMAPGEIVQILGWAVVGCESLRGAYT</sequence>
<accession>A0A420YHA9</accession>
<evidence type="ECO:0000313" key="1">
    <source>
        <dbReference type="EMBL" id="RKU47268.1"/>
    </source>
</evidence>
<dbReference type="AlphaFoldDB" id="A0A420YHA9"/>
<dbReference type="EMBL" id="QVQW01000010">
    <property type="protein sequence ID" value="RKU47268.1"/>
    <property type="molecule type" value="Genomic_DNA"/>
</dbReference>
<evidence type="ECO:0000313" key="2">
    <source>
        <dbReference type="Proteomes" id="UP000275385"/>
    </source>
</evidence>
<protein>
    <submittedName>
        <fullName evidence="1">Uncharacterized protein</fullName>
    </submittedName>
</protein>
<comment type="caution">
    <text evidence="1">The sequence shown here is derived from an EMBL/GenBank/DDBJ whole genome shotgun (WGS) entry which is preliminary data.</text>
</comment>
<dbReference type="Proteomes" id="UP000275385">
    <property type="component" value="Unassembled WGS sequence"/>
</dbReference>
<proteinExistence type="predicted"/>
<organism evidence="1 2">
    <name type="scientific">Coniochaeta pulveracea</name>
    <dbReference type="NCBI Taxonomy" id="177199"/>
    <lineage>
        <taxon>Eukaryota</taxon>
        <taxon>Fungi</taxon>
        <taxon>Dikarya</taxon>
        <taxon>Ascomycota</taxon>
        <taxon>Pezizomycotina</taxon>
        <taxon>Sordariomycetes</taxon>
        <taxon>Sordariomycetidae</taxon>
        <taxon>Coniochaetales</taxon>
        <taxon>Coniochaetaceae</taxon>
        <taxon>Coniochaeta</taxon>
    </lineage>
</organism>
<gene>
    <name evidence="1" type="ORF">DL546_009036</name>
</gene>
<keyword evidence="2" id="KW-1185">Reference proteome</keyword>
<name>A0A420YHA9_9PEZI</name>